<comment type="cofactor">
    <cofactor evidence="2 17">
        <name>Mg(2+)</name>
        <dbReference type="ChEBI" id="CHEBI:18420"/>
    </cofactor>
</comment>
<evidence type="ECO:0000256" key="1">
    <source>
        <dbReference type="ARBA" id="ARBA00001936"/>
    </source>
</evidence>
<dbReference type="EC" id="2.7.7.7" evidence="3 17"/>
<evidence type="ECO:0000256" key="7">
    <source>
        <dbReference type="ARBA" id="ARBA00022705"/>
    </source>
</evidence>
<protein>
    <recommendedName>
        <fullName evidence="4 17">DNA polymerase III subunit epsilon</fullName>
        <ecNumber evidence="3 17">2.7.7.7</ecNumber>
    </recommendedName>
</protein>
<evidence type="ECO:0000256" key="14">
    <source>
        <dbReference type="ARBA" id="ARBA00023211"/>
    </source>
</evidence>
<dbReference type="PANTHER" id="PTHR30231">
    <property type="entry name" value="DNA POLYMERASE III SUBUNIT EPSILON"/>
    <property type="match status" value="1"/>
</dbReference>
<comment type="catalytic activity">
    <reaction evidence="16 17">
        <text>DNA(n) + a 2'-deoxyribonucleoside 5'-triphosphate = DNA(n+1) + diphosphate</text>
        <dbReference type="Rhea" id="RHEA:22508"/>
        <dbReference type="Rhea" id="RHEA-COMP:17339"/>
        <dbReference type="Rhea" id="RHEA-COMP:17340"/>
        <dbReference type="ChEBI" id="CHEBI:33019"/>
        <dbReference type="ChEBI" id="CHEBI:61560"/>
        <dbReference type="ChEBI" id="CHEBI:173112"/>
        <dbReference type="EC" id="2.7.7.7"/>
    </reaction>
</comment>
<dbReference type="InterPro" id="IPR012337">
    <property type="entry name" value="RNaseH-like_sf"/>
</dbReference>
<comment type="subunit">
    <text evidence="17">DNA polymerase III contains a core (composed of alpha, epsilon and theta chains) that associates with a tau subunit. This core dimerizes to form the POLIII' complex. PolIII' associates with the gamma complex (composed of gamma, delta, delta', psi and chi chains) and with the beta chain to form the complete DNA polymerase III complex.</text>
</comment>
<dbReference type="Pfam" id="PF00929">
    <property type="entry name" value="RNase_T"/>
    <property type="match status" value="1"/>
</dbReference>
<dbReference type="NCBIfam" id="TIGR01406">
    <property type="entry name" value="dnaQ_proteo"/>
    <property type="match status" value="1"/>
</dbReference>
<evidence type="ECO:0000256" key="17">
    <source>
        <dbReference type="RuleBase" id="RU364087"/>
    </source>
</evidence>
<evidence type="ECO:0000259" key="19">
    <source>
        <dbReference type="SMART" id="SM00479"/>
    </source>
</evidence>
<keyword evidence="9 17" id="KW-0479">Metal-binding</keyword>
<comment type="cofactor">
    <cofactor evidence="1 17">
        <name>Mn(2+)</name>
        <dbReference type="ChEBI" id="CHEBI:29035"/>
    </cofactor>
</comment>
<keyword evidence="11 17" id="KW-0269">Exonuclease</keyword>
<comment type="caution">
    <text evidence="20">The sequence shown here is derived from an EMBL/GenBank/DDBJ whole genome shotgun (WGS) entry which is preliminary data.</text>
</comment>
<dbReference type="Proteomes" id="UP001429580">
    <property type="component" value="Unassembled WGS sequence"/>
</dbReference>
<dbReference type="InterPro" id="IPR013520">
    <property type="entry name" value="Ribonucl_H"/>
</dbReference>
<dbReference type="SMART" id="SM00479">
    <property type="entry name" value="EXOIII"/>
    <property type="match status" value="1"/>
</dbReference>
<proteinExistence type="predicted"/>
<keyword evidence="7 17" id="KW-0235">DNA replication</keyword>
<evidence type="ECO:0000256" key="8">
    <source>
        <dbReference type="ARBA" id="ARBA00022722"/>
    </source>
</evidence>
<reference evidence="20 21" key="1">
    <citation type="submission" date="2020-03" db="EMBL/GenBank/DDBJ databases">
        <title>Genomic Encyclopedia of Type Strains, Phase IV (KMG-IV): sequencing the most valuable type-strain genomes for metagenomic binning, comparative biology and taxonomic classification.</title>
        <authorList>
            <person name="Goeker M."/>
        </authorList>
    </citation>
    <scope>NUCLEOTIDE SEQUENCE [LARGE SCALE GENOMIC DNA]</scope>
    <source>
        <strain evidence="20 21">DSM 103870</strain>
    </source>
</reference>
<dbReference type="Gene3D" id="3.30.420.10">
    <property type="entry name" value="Ribonuclease H-like superfamily/Ribonuclease H"/>
    <property type="match status" value="1"/>
</dbReference>
<name>A0ABX0V194_9HYPH</name>
<dbReference type="InterPro" id="IPR036397">
    <property type="entry name" value="RNaseH_sf"/>
</dbReference>
<dbReference type="RefSeq" id="WP_166952459.1">
    <property type="nucleotide sequence ID" value="NZ_JAASQI010000004.1"/>
</dbReference>
<dbReference type="NCBIfam" id="TIGR00573">
    <property type="entry name" value="dnaq"/>
    <property type="match status" value="1"/>
</dbReference>
<dbReference type="NCBIfam" id="NF004316">
    <property type="entry name" value="PRK05711.1"/>
    <property type="match status" value="1"/>
</dbReference>
<sequence length="238" mass="25825">MSREIVFDTETTGVDPATGDRVVEIGCVELVNTVPTGRHFHAYINPERPMSEGAFRVHGLSDAFLADKPVFAAVVDEFLAFIAEAPLVAHNISFDAMFINAEFRRLNIAPLAQERLVDTLVLARRKHPGAPNNLDALCARYSIDNSKRTKHGALLDAEILAEVYIELLGGRQAGLDLGIAPSAQVTAHAQRSAAPRRPVPLQPRVSDAERQAHAAFVSELGGASQWLKYLQAGGEGRQ</sequence>
<evidence type="ECO:0000256" key="16">
    <source>
        <dbReference type="ARBA" id="ARBA00049244"/>
    </source>
</evidence>
<gene>
    <name evidence="17" type="primary">dnaQ</name>
    <name evidence="20" type="ORF">FHS82_002235</name>
</gene>
<evidence type="ECO:0000256" key="13">
    <source>
        <dbReference type="ARBA" id="ARBA00022932"/>
    </source>
</evidence>
<dbReference type="PANTHER" id="PTHR30231:SF41">
    <property type="entry name" value="DNA POLYMERASE III SUBUNIT EPSILON"/>
    <property type="match status" value="1"/>
</dbReference>
<keyword evidence="5 17" id="KW-0808">Transferase</keyword>
<evidence type="ECO:0000313" key="21">
    <source>
        <dbReference type="Proteomes" id="UP001429580"/>
    </source>
</evidence>
<evidence type="ECO:0000256" key="15">
    <source>
        <dbReference type="ARBA" id="ARBA00025483"/>
    </source>
</evidence>
<evidence type="ECO:0000256" key="5">
    <source>
        <dbReference type="ARBA" id="ARBA00022679"/>
    </source>
</evidence>
<dbReference type="SUPFAM" id="SSF53098">
    <property type="entry name" value="Ribonuclease H-like"/>
    <property type="match status" value="1"/>
</dbReference>
<evidence type="ECO:0000256" key="9">
    <source>
        <dbReference type="ARBA" id="ARBA00022723"/>
    </source>
</evidence>
<keyword evidence="13 17" id="KW-0239">DNA-directed DNA polymerase</keyword>
<evidence type="ECO:0000256" key="4">
    <source>
        <dbReference type="ARBA" id="ARBA00020352"/>
    </source>
</evidence>
<dbReference type="InterPro" id="IPR006309">
    <property type="entry name" value="DnaQ_proteo"/>
</dbReference>
<keyword evidence="6 17" id="KW-0548">Nucleotidyltransferase</keyword>
<accession>A0ABX0V194</accession>
<keyword evidence="14 17" id="KW-0464">Manganese</keyword>
<evidence type="ECO:0000256" key="10">
    <source>
        <dbReference type="ARBA" id="ARBA00022801"/>
    </source>
</evidence>
<evidence type="ECO:0000256" key="3">
    <source>
        <dbReference type="ARBA" id="ARBA00012417"/>
    </source>
</evidence>
<comment type="function">
    <text evidence="15 17">DNA polymerase III is a complex, multichain enzyme responsible for most of the replicative synthesis in bacteria. The epsilon subunit contain the editing function and is a proofreading 3'-5' exonuclease.</text>
</comment>
<evidence type="ECO:0000256" key="11">
    <source>
        <dbReference type="ARBA" id="ARBA00022839"/>
    </source>
</evidence>
<evidence type="ECO:0000256" key="12">
    <source>
        <dbReference type="ARBA" id="ARBA00022842"/>
    </source>
</evidence>
<keyword evidence="21" id="KW-1185">Reference proteome</keyword>
<organism evidence="20 21">
    <name type="scientific">Pseudochelatococcus lubricantis</name>
    <dbReference type="NCBI Taxonomy" id="1538102"/>
    <lineage>
        <taxon>Bacteria</taxon>
        <taxon>Pseudomonadati</taxon>
        <taxon>Pseudomonadota</taxon>
        <taxon>Alphaproteobacteria</taxon>
        <taxon>Hyphomicrobiales</taxon>
        <taxon>Chelatococcaceae</taxon>
        <taxon>Pseudochelatococcus</taxon>
    </lineage>
</organism>
<keyword evidence="12 17" id="KW-0460">Magnesium</keyword>
<feature type="region of interest" description="Disordered" evidence="18">
    <location>
        <begin position="188"/>
        <end position="207"/>
    </location>
</feature>
<evidence type="ECO:0000256" key="2">
    <source>
        <dbReference type="ARBA" id="ARBA00001946"/>
    </source>
</evidence>
<evidence type="ECO:0000256" key="18">
    <source>
        <dbReference type="SAM" id="MobiDB-lite"/>
    </source>
</evidence>
<evidence type="ECO:0000256" key="6">
    <source>
        <dbReference type="ARBA" id="ARBA00022695"/>
    </source>
</evidence>
<dbReference type="InterPro" id="IPR006054">
    <property type="entry name" value="DnaQ"/>
</dbReference>
<feature type="domain" description="Exonuclease" evidence="19">
    <location>
        <begin position="3"/>
        <end position="173"/>
    </location>
</feature>
<dbReference type="EMBL" id="JAASQI010000004">
    <property type="protein sequence ID" value="NIJ58393.1"/>
    <property type="molecule type" value="Genomic_DNA"/>
</dbReference>
<keyword evidence="8 17" id="KW-0540">Nuclease</keyword>
<dbReference type="CDD" id="cd06131">
    <property type="entry name" value="DNA_pol_III_epsilon_Ecoli_like"/>
    <property type="match status" value="1"/>
</dbReference>
<keyword evidence="10 17" id="KW-0378">Hydrolase</keyword>
<evidence type="ECO:0000313" key="20">
    <source>
        <dbReference type="EMBL" id="NIJ58393.1"/>
    </source>
</evidence>
<dbReference type="GO" id="GO:0003887">
    <property type="term" value="F:DNA-directed DNA polymerase activity"/>
    <property type="evidence" value="ECO:0007669"/>
    <property type="project" value="UniProtKB-EC"/>
</dbReference>